<feature type="non-terminal residue" evidence="1">
    <location>
        <position position="280"/>
    </location>
</feature>
<name>A0A0F8VSG4_9ZZZZ</name>
<proteinExistence type="predicted"/>
<reference evidence="1" key="1">
    <citation type="journal article" date="2015" name="Nature">
        <title>Complex archaea that bridge the gap between prokaryotes and eukaryotes.</title>
        <authorList>
            <person name="Spang A."/>
            <person name="Saw J.H."/>
            <person name="Jorgensen S.L."/>
            <person name="Zaremba-Niedzwiedzka K."/>
            <person name="Martijn J."/>
            <person name="Lind A.E."/>
            <person name="van Eijk R."/>
            <person name="Schleper C."/>
            <person name="Guy L."/>
            <person name="Ettema T.J."/>
        </authorList>
    </citation>
    <scope>NUCLEOTIDE SEQUENCE</scope>
</reference>
<gene>
    <name evidence="1" type="ORF">LCGC14_3156470</name>
</gene>
<evidence type="ECO:0008006" key="2">
    <source>
        <dbReference type="Google" id="ProtNLM"/>
    </source>
</evidence>
<dbReference type="Gene3D" id="3.20.20.210">
    <property type="match status" value="1"/>
</dbReference>
<accession>A0A0F8VSG4</accession>
<comment type="caution">
    <text evidence="1">The sequence shown here is derived from an EMBL/GenBank/DDBJ whole genome shotgun (WGS) entry which is preliminary data.</text>
</comment>
<dbReference type="InterPro" id="IPR038071">
    <property type="entry name" value="UROD/MetE-like_sf"/>
</dbReference>
<sequence length="280" mass="31778">MFKGNFSATAIGSFPHKDVDDACNLVLRTLTEIPCWPQLPERNMREEMCVQYTEGLPFLKLSPEDRKIYVDMPDDNTDELEEFYSKYLSEDASLFSISQEFSIGFMNMIKRLQEEKPEGMIAIKGQIVGPITLAGSLKGTDDIPVLHNSTLFDAVVKLLAMKACWQIEKFSKFNVPKIIFLDEPYLSSYGSAFASLKKEQIVDSLNEIFQSIHKHNALAGIHCCGNTDWPMLMETQVDIISFDAYAYMEKMLIYKQEIDSFLKRGGILAWGIVPTSHDVN</sequence>
<dbReference type="EMBL" id="LAZR01069640">
    <property type="protein sequence ID" value="KKK47313.1"/>
    <property type="molecule type" value="Genomic_DNA"/>
</dbReference>
<dbReference type="AlphaFoldDB" id="A0A0F8VSG4"/>
<dbReference type="SUPFAM" id="SSF51726">
    <property type="entry name" value="UROD/MetE-like"/>
    <property type="match status" value="1"/>
</dbReference>
<organism evidence="1">
    <name type="scientific">marine sediment metagenome</name>
    <dbReference type="NCBI Taxonomy" id="412755"/>
    <lineage>
        <taxon>unclassified sequences</taxon>
        <taxon>metagenomes</taxon>
        <taxon>ecological metagenomes</taxon>
    </lineage>
</organism>
<protein>
    <recommendedName>
        <fullName evidence="2">Cobalamin-independent methionine synthase MetE C-terminal/archaeal domain-containing protein</fullName>
    </recommendedName>
</protein>
<evidence type="ECO:0000313" key="1">
    <source>
        <dbReference type="EMBL" id="KKK47313.1"/>
    </source>
</evidence>